<feature type="chain" id="PRO_5039377136" evidence="4">
    <location>
        <begin position="21"/>
        <end position="416"/>
    </location>
</feature>
<dbReference type="PROSITE" id="PS51257">
    <property type="entry name" value="PROKAR_LIPOPROTEIN"/>
    <property type="match status" value="1"/>
</dbReference>
<evidence type="ECO:0000313" key="5">
    <source>
        <dbReference type="EMBL" id="PRX64915.1"/>
    </source>
</evidence>
<comment type="caution">
    <text evidence="5">The sequence shown here is derived from an EMBL/GenBank/DDBJ whole genome shotgun (WGS) entry which is preliminary data.</text>
</comment>
<dbReference type="GO" id="GO:1901982">
    <property type="term" value="F:maltose binding"/>
    <property type="evidence" value="ECO:0007669"/>
    <property type="project" value="TreeGrafter"/>
</dbReference>
<protein>
    <submittedName>
        <fullName evidence="5">Carbohydrate ABC transporter substrate-binding protein (CUT1 family)</fullName>
    </submittedName>
</protein>
<keyword evidence="3 4" id="KW-0732">Signal</keyword>
<dbReference type="CDD" id="cd13585">
    <property type="entry name" value="PBP2_TMBP_like"/>
    <property type="match status" value="1"/>
</dbReference>
<reference evidence="5 6" key="1">
    <citation type="submission" date="2018-03" db="EMBL/GenBank/DDBJ databases">
        <title>Genomic Encyclopedia of Type Strains, Phase III (KMG-III): the genomes of soil and plant-associated and newly described type strains.</title>
        <authorList>
            <person name="Whitman W."/>
        </authorList>
    </citation>
    <scope>NUCLEOTIDE SEQUENCE [LARGE SCALE GENOMIC DNA]</scope>
    <source>
        <strain evidence="5 6">CGMCC 4.7104</strain>
    </source>
</reference>
<evidence type="ECO:0000313" key="6">
    <source>
        <dbReference type="Proteomes" id="UP000238312"/>
    </source>
</evidence>
<keyword evidence="2" id="KW-0813">Transport</keyword>
<evidence type="ECO:0000256" key="1">
    <source>
        <dbReference type="ARBA" id="ARBA00008520"/>
    </source>
</evidence>
<organism evidence="5 6">
    <name type="scientific">Nonomuraea fuscirosea</name>
    <dbReference type="NCBI Taxonomy" id="1291556"/>
    <lineage>
        <taxon>Bacteria</taxon>
        <taxon>Bacillati</taxon>
        <taxon>Actinomycetota</taxon>
        <taxon>Actinomycetes</taxon>
        <taxon>Streptosporangiales</taxon>
        <taxon>Streptosporangiaceae</taxon>
        <taxon>Nonomuraea</taxon>
    </lineage>
</organism>
<dbReference type="Proteomes" id="UP000238312">
    <property type="component" value="Unassembled WGS sequence"/>
</dbReference>
<dbReference type="PANTHER" id="PTHR30061">
    <property type="entry name" value="MALTOSE-BINDING PERIPLASMIC PROTEIN"/>
    <property type="match status" value="1"/>
</dbReference>
<dbReference type="AlphaFoldDB" id="A0A2T0MZU5"/>
<evidence type="ECO:0000256" key="2">
    <source>
        <dbReference type="ARBA" id="ARBA00022448"/>
    </source>
</evidence>
<proteinExistence type="inferred from homology"/>
<dbReference type="GO" id="GO:0042956">
    <property type="term" value="P:maltodextrin transmembrane transport"/>
    <property type="evidence" value="ECO:0007669"/>
    <property type="project" value="TreeGrafter"/>
</dbReference>
<gene>
    <name evidence="5" type="ORF">B0I32_108276</name>
</gene>
<dbReference type="GO" id="GO:0015768">
    <property type="term" value="P:maltose transport"/>
    <property type="evidence" value="ECO:0007669"/>
    <property type="project" value="TreeGrafter"/>
</dbReference>
<dbReference type="PANTHER" id="PTHR30061:SF50">
    <property type="entry name" value="MALTOSE_MALTODEXTRIN-BINDING PERIPLASMIC PROTEIN"/>
    <property type="match status" value="1"/>
</dbReference>
<feature type="signal peptide" evidence="4">
    <location>
        <begin position="1"/>
        <end position="20"/>
    </location>
</feature>
<name>A0A2T0MZU5_9ACTN</name>
<sequence>MRLHRVRRSMVAAAGVTCMAAALLTGCGSDDGGSEGGVTKLTFAASTLGDPGRGPLLTKWLEEFNKSQNKIQVAPAAVPYPTFGQTVLTQMGSGKGPDLIRFDMPEFESAADAGLIAPLDELVDVSKYDLIKQPDQFMVHNGQRHGIIFEASNYAMFYNADLIKKPPTTYEEFVKTAKSLTKGDTYGLAFRQTEAEEAGVWQDIFNYVYGFGGAWSDGQKLTINSPANLKGLQAFKDLYDAKVIPRGTDAATFRRMFAEGKVGMELNNGGYVTATRGQNADLNFNVAPIPFPVRKQGAILAPIVINEASPAKEAAATFIKWTLEPDNQVKLQEILGASSVATVTKRSPEQLKETPFLTVFDDLTETSLPQIVQGFEAKTPDIRKIVVQNVIAALQGTVDLKTALDRAQQQATQQVG</sequence>
<dbReference type="RefSeq" id="WP_181307590.1">
    <property type="nucleotide sequence ID" value="NZ_JBFAIB010000015.1"/>
</dbReference>
<dbReference type="EMBL" id="PVNG01000008">
    <property type="protein sequence ID" value="PRX64915.1"/>
    <property type="molecule type" value="Genomic_DNA"/>
</dbReference>
<evidence type="ECO:0000256" key="4">
    <source>
        <dbReference type="SAM" id="SignalP"/>
    </source>
</evidence>
<dbReference type="Pfam" id="PF13416">
    <property type="entry name" value="SBP_bac_8"/>
    <property type="match status" value="1"/>
</dbReference>
<evidence type="ECO:0000256" key="3">
    <source>
        <dbReference type="ARBA" id="ARBA00022729"/>
    </source>
</evidence>
<accession>A0A2T0MZU5</accession>
<comment type="similarity">
    <text evidence="1">Belongs to the bacterial solute-binding protein 1 family.</text>
</comment>
<dbReference type="Gene3D" id="3.40.190.10">
    <property type="entry name" value="Periplasmic binding protein-like II"/>
    <property type="match status" value="1"/>
</dbReference>
<dbReference type="InterPro" id="IPR006059">
    <property type="entry name" value="SBP"/>
</dbReference>
<dbReference type="SUPFAM" id="SSF53850">
    <property type="entry name" value="Periplasmic binding protein-like II"/>
    <property type="match status" value="1"/>
</dbReference>
<keyword evidence="6" id="KW-1185">Reference proteome</keyword>
<dbReference type="GO" id="GO:0055052">
    <property type="term" value="C:ATP-binding cassette (ABC) transporter complex, substrate-binding subunit-containing"/>
    <property type="evidence" value="ECO:0007669"/>
    <property type="project" value="TreeGrafter"/>
</dbReference>